<dbReference type="Pfam" id="PF01653">
    <property type="entry name" value="DNA_ligase_aden"/>
    <property type="match status" value="1"/>
</dbReference>
<dbReference type="Pfam" id="PF00533">
    <property type="entry name" value="BRCT"/>
    <property type="match status" value="1"/>
</dbReference>
<evidence type="ECO:0000256" key="11">
    <source>
        <dbReference type="ARBA" id="ARBA00023204"/>
    </source>
</evidence>
<evidence type="ECO:0000256" key="15">
    <source>
        <dbReference type="HAMAP-Rule" id="MF_01588"/>
    </source>
</evidence>
<dbReference type="GO" id="GO:0005829">
    <property type="term" value="C:cytosol"/>
    <property type="evidence" value="ECO:0007669"/>
    <property type="project" value="TreeGrafter"/>
</dbReference>
<feature type="binding site" evidence="15">
    <location>
        <position position="117"/>
    </location>
    <ligand>
        <name>NAD(+)</name>
        <dbReference type="ChEBI" id="CHEBI:57540"/>
    </ligand>
</feature>
<dbReference type="InterPro" id="IPR013840">
    <property type="entry name" value="DNAligase_N"/>
</dbReference>
<dbReference type="PIRSF" id="PIRSF001604">
    <property type="entry name" value="LigA"/>
    <property type="match status" value="1"/>
</dbReference>
<comment type="similarity">
    <text evidence="14 15">Belongs to the NAD-dependent DNA ligase family. LigA subfamily.</text>
</comment>
<dbReference type="SMART" id="SM00292">
    <property type="entry name" value="BRCT"/>
    <property type="match status" value="1"/>
</dbReference>
<dbReference type="PROSITE" id="PS01056">
    <property type="entry name" value="DNA_LIGASE_N2"/>
    <property type="match status" value="1"/>
</dbReference>
<dbReference type="InterPro" id="IPR033136">
    <property type="entry name" value="DNA_ligase_CS"/>
</dbReference>
<evidence type="ECO:0000256" key="8">
    <source>
        <dbReference type="ARBA" id="ARBA00022833"/>
    </source>
</evidence>
<feature type="binding site" evidence="15">
    <location>
        <position position="411"/>
    </location>
    <ligand>
        <name>Zn(2+)</name>
        <dbReference type="ChEBI" id="CHEBI:29105"/>
    </ligand>
</feature>
<dbReference type="CDD" id="cd00114">
    <property type="entry name" value="LIGANc"/>
    <property type="match status" value="1"/>
</dbReference>
<dbReference type="SUPFAM" id="SSF50249">
    <property type="entry name" value="Nucleic acid-binding proteins"/>
    <property type="match status" value="1"/>
</dbReference>
<gene>
    <name evidence="15 18" type="primary">ligA</name>
    <name evidence="18" type="ORF">GCM10011309_08350</name>
</gene>
<comment type="caution">
    <text evidence="18">The sequence shown here is derived from an EMBL/GenBank/DDBJ whole genome shotgun (WGS) entry which is preliminary data.</text>
</comment>
<feature type="binding site" evidence="15">
    <location>
        <position position="293"/>
    </location>
    <ligand>
        <name>NAD(+)</name>
        <dbReference type="ChEBI" id="CHEBI:57540"/>
    </ligand>
</feature>
<dbReference type="Proteomes" id="UP000600865">
    <property type="component" value="Unassembled WGS sequence"/>
</dbReference>
<dbReference type="PROSITE" id="PS50172">
    <property type="entry name" value="BRCT"/>
    <property type="match status" value="1"/>
</dbReference>
<sequence length="686" mass="75022">MNSDQAKKRVAWLSREIRSADALYYQDDNPAISDAEYDALRKELIALETEFPHLVRKDSPTQSVGVKPTGKFGKVKHSVPMLSLDNAFSDEDVVDFCARVKRFLSVSDKEVVAFTAEPKIDGLSAALRYENGKFVKGATRGDGQVGEDITANLATLDTVPKQLKGQGWPDVLEIRGEVYISHVDFDTMNASQVASGKAEYKNPRNAAAGSLRQIDPCVTAARPLKFFAYTWGEISEPFAETQTEAVARMADWGFDVNPQMRRHESPQDMIAHYIEILNARAGLGYDIDGVVYKVDDLSLQERLGFVSRAPRWAIAHKFPAEKAITIVKDIDIQVGRTGSLTPVARLTPITVGGVVVSNATLHNADEIERLGVKIGDSVEIQRAGDVIPQVLRVVKASDGPPFIFPTQCPVCAAPVSSDVDEKTGRQDVVRRCTNGLSCPAQAVQTLVHFVSRQVFDIDGLGERQIETFYEKGLIKEPADIFALRARNDEIKLETWEGFGETSAIKLFDAIDERRTIPFDRVLYSLGIRHVGRTNSRLIAQHFGQWDRFWTAVPELQNPVSDPYMSLLGIDGMGQAAVGSLASFFASQSNHAIVANLVQQLDIQDVEAPRSDSPVAGKTVVFTGKLERFSRDEAKARAQSLGAKVSGSVSGKTDYLVAGPGAGSKLKKAEAAGVTVLSEDEWLTLIG</sequence>
<dbReference type="FunFam" id="2.40.50.140:FF:000012">
    <property type="entry name" value="DNA ligase"/>
    <property type="match status" value="1"/>
</dbReference>
<feature type="binding site" evidence="15">
    <location>
        <position position="140"/>
    </location>
    <ligand>
        <name>NAD(+)</name>
        <dbReference type="ChEBI" id="CHEBI:57540"/>
    </ligand>
</feature>
<dbReference type="FunFam" id="3.30.470.30:FF:000001">
    <property type="entry name" value="DNA ligase"/>
    <property type="match status" value="1"/>
</dbReference>
<evidence type="ECO:0000256" key="1">
    <source>
        <dbReference type="ARBA" id="ARBA00004067"/>
    </source>
</evidence>
<keyword evidence="10 15" id="KW-0520">NAD</keyword>
<dbReference type="NCBIfam" id="TIGR00575">
    <property type="entry name" value="dnlj"/>
    <property type="match status" value="1"/>
</dbReference>
<feature type="binding site" evidence="15">
    <location>
        <position position="432"/>
    </location>
    <ligand>
        <name>Zn(2+)</name>
        <dbReference type="ChEBI" id="CHEBI:29105"/>
    </ligand>
</feature>
<dbReference type="GO" id="GO:0006260">
    <property type="term" value="P:DNA replication"/>
    <property type="evidence" value="ECO:0007669"/>
    <property type="project" value="UniProtKB-KW"/>
</dbReference>
<evidence type="ECO:0000256" key="13">
    <source>
        <dbReference type="ARBA" id="ARBA00034005"/>
    </source>
</evidence>
<dbReference type="CDD" id="cd17748">
    <property type="entry name" value="BRCT_DNA_ligase_like"/>
    <property type="match status" value="1"/>
</dbReference>
<evidence type="ECO:0000256" key="3">
    <source>
        <dbReference type="ARBA" id="ARBA00013308"/>
    </source>
</evidence>
<evidence type="ECO:0000259" key="17">
    <source>
        <dbReference type="PROSITE" id="PS50172"/>
    </source>
</evidence>
<dbReference type="SUPFAM" id="SSF52113">
    <property type="entry name" value="BRCT domain"/>
    <property type="match status" value="1"/>
</dbReference>
<dbReference type="Pfam" id="PF12826">
    <property type="entry name" value="HHH_2"/>
    <property type="match status" value="1"/>
</dbReference>
<dbReference type="NCBIfam" id="NF005932">
    <property type="entry name" value="PRK07956.1"/>
    <property type="match status" value="1"/>
</dbReference>
<dbReference type="InterPro" id="IPR041663">
    <property type="entry name" value="DisA/LigA_HHH"/>
</dbReference>
<feature type="binding site" evidence="15">
    <location>
        <position position="438"/>
    </location>
    <ligand>
        <name>Zn(2+)</name>
        <dbReference type="ChEBI" id="CHEBI:29105"/>
    </ligand>
</feature>
<dbReference type="SMART" id="SM00532">
    <property type="entry name" value="LIGANc"/>
    <property type="match status" value="1"/>
</dbReference>
<evidence type="ECO:0000256" key="4">
    <source>
        <dbReference type="ARBA" id="ARBA00022598"/>
    </source>
</evidence>
<dbReference type="EC" id="6.5.1.2" evidence="2 15"/>
<dbReference type="InterPro" id="IPR010994">
    <property type="entry name" value="RuvA_2-like"/>
</dbReference>
<keyword evidence="12 15" id="KW-0464">Manganese</keyword>
<dbReference type="SUPFAM" id="SSF47781">
    <property type="entry name" value="RuvA domain 2-like"/>
    <property type="match status" value="1"/>
</dbReference>
<keyword evidence="4 15" id="KW-0436">Ligase</keyword>
<keyword evidence="19" id="KW-1185">Reference proteome</keyword>
<dbReference type="InterPro" id="IPR004149">
    <property type="entry name" value="Znf_DNAligase_C4"/>
</dbReference>
<dbReference type="RefSeq" id="WP_189581692.1">
    <property type="nucleotide sequence ID" value="NZ_BMYV01000001.1"/>
</dbReference>
<evidence type="ECO:0000256" key="7">
    <source>
        <dbReference type="ARBA" id="ARBA00022763"/>
    </source>
</evidence>
<dbReference type="InterPro" id="IPR001357">
    <property type="entry name" value="BRCT_dom"/>
</dbReference>
<evidence type="ECO:0000256" key="16">
    <source>
        <dbReference type="RuleBase" id="RU000618"/>
    </source>
</evidence>
<keyword evidence="7 15" id="KW-0227">DNA damage</keyword>
<reference evidence="18 19" key="1">
    <citation type="journal article" date="2014" name="Int. J. Syst. Evol. Microbiol.">
        <title>Complete genome sequence of Corynebacterium casei LMG S-19264T (=DSM 44701T), isolated from a smear-ripened cheese.</title>
        <authorList>
            <consortium name="US DOE Joint Genome Institute (JGI-PGF)"/>
            <person name="Walter F."/>
            <person name="Albersmeier A."/>
            <person name="Kalinowski J."/>
            <person name="Ruckert C."/>
        </authorList>
    </citation>
    <scope>NUCLEOTIDE SEQUENCE [LARGE SCALE GENOMIC DNA]</scope>
    <source>
        <strain evidence="18 19">KCTC 23968</strain>
    </source>
</reference>
<dbReference type="Gene3D" id="6.20.10.30">
    <property type="match status" value="1"/>
</dbReference>
<dbReference type="GO" id="GO:0003911">
    <property type="term" value="F:DNA ligase (NAD+) activity"/>
    <property type="evidence" value="ECO:0007669"/>
    <property type="project" value="UniProtKB-UniRule"/>
</dbReference>
<evidence type="ECO:0000256" key="6">
    <source>
        <dbReference type="ARBA" id="ARBA00022723"/>
    </source>
</evidence>
<comment type="function">
    <text evidence="1 15">DNA ligase that catalyzes the formation of phosphodiester linkages between 5'-phosphoryl and 3'-hydroxyl groups in double-stranded DNA using NAD as a coenzyme and as the energy source for the reaction. It is essential for DNA replication and repair of damaged DNA.</text>
</comment>
<dbReference type="Pfam" id="PF03119">
    <property type="entry name" value="DNA_ligase_ZBD"/>
    <property type="match status" value="1"/>
</dbReference>
<dbReference type="Gene3D" id="1.10.150.20">
    <property type="entry name" value="5' to 3' exonuclease, C-terminal subdomain"/>
    <property type="match status" value="2"/>
</dbReference>
<dbReference type="EMBL" id="BMYV01000001">
    <property type="protein sequence ID" value="GGX60849.1"/>
    <property type="molecule type" value="Genomic_DNA"/>
</dbReference>
<dbReference type="InterPro" id="IPR001679">
    <property type="entry name" value="DNA_ligase"/>
</dbReference>
<comment type="catalytic activity">
    <reaction evidence="13 15 16">
        <text>NAD(+) + (deoxyribonucleotide)n-3'-hydroxyl + 5'-phospho-(deoxyribonucleotide)m = (deoxyribonucleotide)n+m + AMP + beta-nicotinamide D-nucleotide.</text>
        <dbReference type="EC" id="6.5.1.2"/>
    </reaction>
</comment>
<dbReference type="PANTHER" id="PTHR23389">
    <property type="entry name" value="CHROMOSOME TRANSMISSION FIDELITY FACTOR 18"/>
    <property type="match status" value="1"/>
</dbReference>
<protein>
    <recommendedName>
        <fullName evidence="3 15">DNA ligase</fullName>
        <ecNumber evidence="2 15">6.5.1.2</ecNumber>
    </recommendedName>
    <alternativeName>
        <fullName evidence="15">Polydeoxyribonucleotide synthase [NAD(+)]</fullName>
    </alternativeName>
</protein>
<feature type="binding site" evidence="15">
    <location>
        <position position="317"/>
    </location>
    <ligand>
        <name>NAD(+)</name>
        <dbReference type="ChEBI" id="CHEBI:57540"/>
    </ligand>
</feature>
<dbReference type="Gene3D" id="3.40.50.10190">
    <property type="entry name" value="BRCT domain"/>
    <property type="match status" value="1"/>
</dbReference>
<feature type="domain" description="BRCT" evidence="17">
    <location>
        <begin position="609"/>
        <end position="682"/>
    </location>
</feature>
<accession>A0A918KER8</accession>
<evidence type="ECO:0000256" key="2">
    <source>
        <dbReference type="ARBA" id="ARBA00012722"/>
    </source>
</evidence>
<feature type="binding site" evidence="15">
    <location>
        <position position="177"/>
    </location>
    <ligand>
        <name>NAD(+)</name>
        <dbReference type="ChEBI" id="CHEBI:57540"/>
    </ligand>
</feature>
<dbReference type="InterPro" id="IPR036420">
    <property type="entry name" value="BRCT_dom_sf"/>
</dbReference>
<dbReference type="InterPro" id="IPR018239">
    <property type="entry name" value="DNA_ligase_AS"/>
</dbReference>
<dbReference type="Pfam" id="PF03120">
    <property type="entry name" value="OB_DNA_ligase"/>
    <property type="match status" value="1"/>
</dbReference>
<keyword evidence="9 15" id="KW-0460">Magnesium</keyword>
<proteinExistence type="inferred from homology"/>
<feature type="active site" description="N6-AMP-lysine intermediate" evidence="15">
    <location>
        <position position="119"/>
    </location>
</feature>
<feature type="binding site" evidence="15">
    <location>
        <begin position="83"/>
        <end position="84"/>
    </location>
    <ligand>
        <name>NAD(+)</name>
        <dbReference type="ChEBI" id="CHEBI:57540"/>
    </ligand>
</feature>
<dbReference type="SUPFAM" id="SSF56091">
    <property type="entry name" value="DNA ligase/mRNA capping enzyme, catalytic domain"/>
    <property type="match status" value="1"/>
</dbReference>
<dbReference type="AlphaFoldDB" id="A0A918KER8"/>
<evidence type="ECO:0000256" key="9">
    <source>
        <dbReference type="ARBA" id="ARBA00022842"/>
    </source>
</evidence>
<feature type="binding site" evidence="15">
    <location>
        <position position="408"/>
    </location>
    <ligand>
        <name>Zn(2+)</name>
        <dbReference type="ChEBI" id="CHEBI:29105"/>
    </ligand>
</feature>
<keyword evidence="8 15" id="KW-0862">Zinc</keyword>
<evidence type="ECO:0000313" key="19">
    <source>
        <dbReference type="Proteomes" id="UP000600865"/>
    </source>
</evidence>
<dbReference type="FunFam" id="1.10.150.20:FF:000007">
    <property type="entry name" value="DNA ligase"/>
    <property type="match status" value="1"/>
</dbReference>
<evidence type="ECO:0000256" key="10">
    <source>
        <dbReference type="ARBA" id="ARBA00023027"/>
    </source>
</evidence>
<evidence type="ECO:0000256" key="14">
    <source>
        <dbReference type="ARBA" id="ARBA00060881"/>
    </source>
</evidence>
<dbReference type="InterPro" id="IPR012340">
    <property type="entry name" value="NA-bd_OB-fold"/>
</dbReference>
<evidence type="ECO:0000256" key="12">
    <source>
        <dbReference type="ARBA" id="ARBA00023211"/>
    </source>
</evidence>
<name>A0A918KER8_9PROT</name>
<dbReference type="PANTHER" id="PTHR23389:SF9">
    <property type="entry name" value="DNA LIGASE"/>
    <property type="match status" value="1"/>
</dbReference>
<organism evidence="18 19">
    <name type="scientific">Litorimonas cladophorae</name>
    <dbReference type="NCBI Taxonomy" id="1220491"/>
    <lineage>
        <taxon>Bacteria</taxon>
        <taxon>Pseudomonadati</taxon>
        <taxon>Pseudomonadota</taxon>
        <taxon>Alphaproteobacteria</taxon>
        <taxon>Maricaulales</taxon>
        <taxon>Robiginitomaculaceae</taxon>
    </lineage>
</organism>
<comment type="cofactor">
    <cofactor evidence="15">
        <name>Mg(2+)</name>
        <dbReference type="ChEBI" id="CHEBI:18420"/>
    </cofactor>
    <cofactor evidence="15">
        <name>Mn(2+)</name>
        <dbReference type="ChEBI" id="CHEBI:29035"/>
    </cofactor>
</comment>
<feature type="binding site" evidence="15">
    <location>
        <begin position="34"/>
        <end position="38"/>
    </location>
    <ligand>
        <name>NAD(+)</name>
        <dbReference type="ChEBI" id="CHEBI:57540"/>
    </ligand>
</feature>
<keyword evidence="6 15" id="KW-0479">Metal-binding</keyword>
<dbReference type="PROSITE" id="PS01055">
    <property type="entry name" value="DNA_LIGASE_N1"/>
    <property type="match status" value="1"/>
</dbReference>
<dbReference type="GO" id="GO:0006281">
    <property type="term" value="P:DNA repair"/>
    <property type="evidence" value="ECO:0007669"/>
    <property type="project" value="UniProtKB-KW"/>
</dbReference>
<evidence type="ECO:0000256" key="5">
    <source>
        <dbReference type="ARBA" id="ARBA00022705"/>
    </source>
</evidence>
<keyword evidence="5 15" id="KW-0235">DNA replication</keyword>
<dbReference type="InterPro" id="IPR004150">
    <property type="entry name" value="NAD_DNA_ligase_OB"/>
</dbReference>
<keyword evidence="11 15" id="KW-0234">DNA repair</keyword>
<evidence type="ECO:0000313" key="18">
    <source>
        <dbReference type="EMBL" id="GGX60849.1"/>
    </source>
</evidence>
<dbReference type="Gene3D" id="2.40.50.140">
    <property type="entry name" value="Nucleic acid-binding proteins"/>
    <property type="match status" value="1"/>
</dbReference>
<dbReference type="Gene3D" id="3.30.470.30">
    <property type="entry name" value="DNA ligase/mRNA capping enzyme"/>
    <property type="match status" value="1"/>
</dbReference>
<dbReference type="HAMAP" id="MF_01588">
    <property type="entry name" value="DNA_ligase_A"/>
    <property type="match status" value="1"/>
</dbReference>
<dbReference type="InterPro" id="IPR013839">
    <property type="entry name" value="DNAligase_adenylation"/>
</dbReference>
<dbReference type="GO" id="GO:0046872">
    <property type="term" value="F:metal ion binding"/>
    <property type="evidence" value="ECO:0007669"/>
    <property type="project" value="UniProtKB-KW"/>
</dbReference>
<dbReference type="Gene3D" id="1.10.287.610">
    <property type="entry name" value="Helix hairpin bin"/>
    <property type="match status" value="1"/>
</dbReference>